<keyword evidence="1" id="KW-0285">Flavoprotein</keyword>
<dbReference type="InterPro" id="IPR006094">
    <property type="entry name" value="Oxid_FAD_bind_N"/>
</dbReference>
<reference evidence="4" key="1">
    <citation type="submission" date="2021-03" db="EMBL/GenBank/DDBJ databases">
        <title>Whole genome shotgun sequence of Actinoplanes consettensis NBRC 14913.</title>
        <authorList>
            <person name="Komaki H."/>
            <person name="Tamura T."/>
        </authorList>
    </citation>
    <scope>NUCLEOTIDE SEQUENCE</scope>
    <source>
        <strain evidence="4">NBRC 14913</strain>
    </source>
</reference>
<dbReference type="SUPFAM" id="SSF56176">
    <property type="entry name" value="FAD-binding/transporter-associated domain-like"/>
    <property type="match status" value="1"/>
</dbReference>
<dbReference type="InterPro" id="IPR016169">
    <property type="entry name" value="FAD-bd_PCMH_sub2"/>
</dbReference>
<dbReference type="Pfam" id="PF01565">
    <property type="entry name" value="FAD_binding_4"/>
    <property type="match status" value="1"/>
</dbReference>
<dbReference type="PROSITE" id="PS51387">
    <property type="entry name" value="FAD_PCMH"/>
    <property type="match status" value="1"/>
</dbReference>
<name>A0A919T110_9ACTN</name>
<dbReference type="GO" id="GO:0003824">
    <property type="term" value="F:catalytic activity"/>
    <property type="evidence" value="ECO:0007669"/>
    <property type="project" value="InterPro"/>
</dbReference>
<evidence type="ECO:0000259" key="3">
    <source>
        <dbReference type="PROSITE" id="PS51387"/>
    </source>
</evidence>
<sequence>MLRALVDICGPDFARAAGAADAVAGRRATFVAAPATTNTVVDTVGLAAERGLAVVPRGSGSKMDWGKRPLGVDLLLDTGRLDGIWHHDREAATAEIGVGTPIRAVQAALALSGQRLAVDPPSATATLGGMLAWNESGPLRHRFGTPAAQIERISYVTSAGDRAESDGEQGRPGIGEIDGVLLSALVRLEPLPAARRWVTVPVSAAREVPGRVAEIRALDVQPSAIEVDLPTPAGRRPPGILAVLLEGDPADVLQRAKRLATGFGANAAVAPVAPPWWGRYPFARGAVALRVTVPIAELQAAVYALGDATGIPVPIRGSAGRGGAMHAVLPGTLTAQRVEGILDAVRGVLLARDGRCVAIAAPPEISAHIDMAQTRDLF</sequence>
<proteinExistence type="predicted"/>
<dbReference type="Proteomes" id="UP000680865">
    <property type="component" value="Unassembled WGS sequence"/>
</dbReference>
<dbReference type="AlphaFoldDB" id="A0A919T110"/>
<feature type="domain" description="FAD-binding PCMH-type" evidence="3">
    <location>
        <begin position="23"/>
        <end position="191"/>
    </location>
</feature>
<dbReference type="SUPFAM" id="SSF55103">
    <property type="entry name" value="FAD-linked oxidases, C-terminal domain"/>
    <property type="match status" value="1"/>
</dbReference>
<dbReference type="EMBL" id="BOQP01000052">
    <property type="protein sequence ID" value="GIM82987.1"/>
    <property type="molecule type" value="Genomic_DNA"/>
</dbReference>
<dbReference type="InterPro" id="IPR016164">
    <property type="entry name" value="FAD-linked_Oxase-like_C"/>
</dbReference>
<evidence type="ECO:0000313" key="5">
    <source>
        <dbReference type="Proteomes" id="UP000680865"/>
    </source>
</evidence>
<protein>
    <recommendedName>
        <fullName evidence="3">FAD-binding PCMH-type domain-containing protein</fullName>
    </recommendedName>
</protein>
<keyword evidence="2" id="KW-0274">FAD</keyword>
<organism evidence="4 5">
    <name type="scientific">Winogradskya consettensis</name>
    <dbReference type="NCBI Taxonomy" id="113560"/>
    <lineage>
        <taxon>Bacteria</taxon>
        <taxon>Bacillati</taxon>
        <taxon>Actinomycetota</taxon>
        <taxon>Actinomycetes</taxon>
        <taxon>Micromonosporales</taxon>
        <taxon>Micromonosporaceae</taxon>
        <taxon>Winogradskya</taxon>
    </lineage>
</organism>
<dbReference type="InterPro" id="IPR051914">
    <property type="entry name" value="FAD-linked_OxidoTrans_Type4"/>
</dbReference>
<accession>A0A919T110</accession>
<dbReference type="InterPro" id="IPR016166">
    <property type="entry name" value="FAD-bd_PCMH"/>
</dbReference>
<dbReference type="GO" id="GO:0071949">
    <property type="term" value="F:FAD binding"/>
    <property type="evidence" value="ECO:0007669"/>
    <property type="project" value="InterPro"/>
</dbReference>
<dbReference type="Gene3D" id="3.30.465.10">
    <property type="match status" value="1"/>
</dbReference>
<keyword evidence="5" id="KW-1185">Reference proteome</keyword>
<comment type="caution">
    <text evidence="4">The sequence shown here is derived from an EMBL/GenBank/DDBJ whole genome shotgun (WGS) entry which is preliminary data.</text>
</comment>
<dbReference type="PANTHER" id="PTHR42934">
    <property type="entry name" value="GLYCOLATE OXIDASE SUBUNIT GLCD"/>
    <property type="match status" value="1"/>
</dbReference>
<evidence type="ECO:0000256" key="2">
    <source>
        <dbReference type="ARBA" id="ARBA00022827"/>
    </source>
</evidence>
<dbReference type="InterPro" id="IPR036318">
    <property type="entry name" value="FAD-bd_PCMH-like_sf"/>
</dbReference>
<dbReference type="PANTHER" id="PTHR42934:SF1">
    <property type="entry name" value="GLYCOLATE OXIDASE SUBUNIT GLCD"/>
    <property type="match status" value="1"/>
</dbReference>
<evidence type="ECO:0000256" key="1">
    <source>
        <dbReference type="ARBA" id="ARBA00022630"/>
    </source>
</evidence>
<gene>
    <name evidence="4" type="ORF">Aco04nite_84310</name>
</gene>
<evidence type="ECO:0000313" key="4">
    <source>
        <dbReference type="EMBL" id="GIM82987.1"/>
    </source>
</evidence>